<evidence type="ECO:0000313" key="3">
    <source>
        <dbReference type="EMBL" id="KAF0891831.1"/>
    </source>
</evidence>
<feature type="domain" description="GPI-anchored protein LLG1-like" evidence="2">
    <location>
        <begin position="178"/>
        <end position="247"/>
    </location>
</feature>
<dbReference type="InterPro" id="IPR039307">
    <property type="entry name" value="LORELEI-like"/>
</dbReference>
<protein>
    <recommendedName>
        <fullName evidence="2">GPI-anchored protein LLG1-like domain-containing protein</fullName>
    </recommendedName>
</protein>
<evidence type="ECO:0000313" key="4">
    <source>
        <dbReference type="Proteomes" id="UP000479710"/>
    </source>
</evidence>
<dbReference type="Proteomes" id="UP000479710">
    <property type="component" value="Unassembled WGS sequence"/>
</dbReference>
<accession>A0A6G1BVN0</accession>
<keyword evidence="1" id="KW-0472">Membrane</keyword>
<dbReference type="AlphaFoldDB" id="A0A6G1BVN0"/>
<sequence length="250" mass="26220">MRSSSADATKDAVLKAFRERRALKIISRLQNFDRNNVASVVSAAGKRRDLAAWVTAATPAVGAFRNVTVVGAPTAGTPIGSSDHASTLRAAAVLLCLYLSADVERRDLAAWVAAATPAVAAILFYCVALSVVAAAVVSSASAVQLPPNKSESDLVSAAAIASSAAAMAETSPSRKLDTGYAELGRKCTKPTPMKECCAAFKFACPHNKVPNDLSNRCAEDMFHFMRTKGKFDTATIFYECPEGPKGITCG</sequence>
<dbReference type="InterPro" id="IPR058888">
    <property type="entry name" value="LLG1-like"/>
</dbReference>
<comment type="caution">
    <text evidence="3">The sequence shown here is derived from an EMBL/GenBank/DDBJ whole genome shotgun (WGS) entry which is preliminary data.</text>
</comment>
<reference evidence="3 4" key="1">
    <citation type="submission" date="2019-11" db="EMBL/GenBank/DDBJ databases">
        <title>Whole genome sequence of Oryza granulata.</title>
        <authorList>
            <person name="Li W."/>
        </authorList>
    </citation>
    <scope>NUCLEOTIDE SEQUENCE [LARGE SCALE GENOMIC DNA]</scope>
    <source>
        <strain evidence="4">cv. Menghai</strain>
        <tissue evidence="3">Leaf</tissue>
    </source>
</reference>
<dbReference type="PANTHER" id="PTHR31533">
    <property type="entry name" value="GPI-ANCHORED PROTEIN LLG1-RELATED-RELATED"/>
    <property type="match status" value="1"/>
</dbReference>
<gene>
    <name evidence="3" type="ORF">E2562_011010</name>
</gene>
<evidence type="ECO:0000256" key="1">
    <source>
        <dbReference type="SAM" id="Phobius"/>
    </source>
</evidence>
<proteinExistence type="predicted"/>
<keyword evidence="1" id="KW-1133">Transmembrane helix</keyword>
<dbReference type="Pfam" id="PF26578">
    <property type="entry name" value="LLG1"/>
    <property type="match status" value="1"/>
</dbReference>
<dbReference type="EMBL" id="SPHZ02000011">
    <property type="protein sequence ID" value="KAF0891831.1"/>
    <property type="molecule type" value="Genomic_DNA"/>
</dbReference>
<dbReference type="OrthoDB" id="2019572at2759"/>
<keyword evidence="1" id="KW-0812">Transmembrane</keyword>
<name>A0A6G1BVN0_9ORYZ</name>
<evidence type="ECO:0000259" key="2">
    <source>
        <dbReference type="Pfam" id="PF26578"/>
    </source>
</evidence>
<dbReference type="PANTHER" id="PTHR31533:SF37">
    <property type="entry name" value="OS04G0500300 PROTEIN"/>
    <property type="match status" value="1"/>
</dbReference>
<keyword evidence="4" id="KW-1185">Reference proteome</keyword>
<organism evidence="3 4">
    <name type="scientific">Oryza meyeriana var. granulata</name>
    <dbReference type="NCBI Taxonomy" id="110450"/>
    <lineage>
        <taxon>Eukaryota</taxon>
        <taxon>Viridiplantae</taxon>
        <taxon>Streptophyta</taxon>
        <taxon>Embryophyta</taxon>
        <taxon>Tracheophyta</taxon>
        <taxon>Spermatophyta</taxon>
        <taxon>Magnoliopsida</taxon>
        <taxon>Liliopsida</taxon>
        <taxon>Poales</taxon>
        <taxon>Poaceae</taxon>
        <taxon>BOP clade</taxon>
        <taxon>Oryzoideae</taxon>
        <taxon>Oryzeae</taxon>
        <taxon>Oryzinae</taxon>
        <taxon>Oryza</taxon>
        <taxon>Oryza meyeriana</taxon>
    </lineage>
</organism>
<feature type="transmembrane region" description="Helical" evidence="1">
    <location>
        <begin position="108"/>
        <end position="137"/>
    </location>
</feature>